<dbReference type="PANTHER" id="PTHR10209">
    <property type="entry name" value="OXIDOREDUCTASE, 2OG-FE II OXYGENASE FAMILY PROTEIN"/>
    <property type="match status" value="1"/>
</dbReference>
<evidence type="ECO:0000256" key="2">
    <source>
        <dbReference type="ARBA" id="ARBA00023002"/>
    </source>
</evidence>
<keyword evidence="2" id="KW-0560">Oxidoreductase</keyword>
<dbReference type="Proteomes" id="UP001439008">
    <property type="component" value="Unassembled WGS sequence"/>
</dbReference>
<evidence type="ECO:0000256" key="1">
    <source>
        <dbReference type="ARBA" id="ARBA00022723"/>
    </source>
</evidence>
<keyword evidence="3" id="KW-0408">Iron</keyword>
<dbReference type="SUPFAM" id="SSF51197">
    <property type="entry name" value="Clavaminate synthase-like"/>
    <property type="match status" value="1"/>
</dbReference>
<evidence type="ECO:0000313" key="6">
    <source>
        <dbReference type="Proteomes" id="UP001439008"/>
    </source>
</evidence>
<evidence type="ECO:0000259" key="4">
    <source>
        <dbReference type="Pfam" id="PF14226"/>
    </source>
</evidence>
<comment type="caution">
    <text evidence="5">The sequence shown here is derived from an EMBL/GenBank/DDBJ whole genome shotgun (WGS) entry which is preliminary data.</text>
</comment>
<keyword evidence="6" id="KW-1185">Reference proteome</keyword>
<sequence>MDKMDKKLKGPTPIDLSTFLYEKENGDQICRKVVENLHKYGILVVKDPRVDFKKNQAFIEMLEKYFGKPTDVKMKDAHPEIFYQLGVTPHFVEKARARCQEMKVFDKKNMPLTLCPPEKDPKWRYFWRIGPRPEKTEFAQLNASPVIPEDFPEWAEIMDNWGDRLLETAKTVAKMAAVGFGMDENVFSDFMEFGPHLLAPTGSDLAENGEKGTVFAGFHQDLNFLTVHGKSNYPGLFVWLRTNEKIAVEVPEGCLLVQAGMQFERLTGGHVLAGFHEVVVSDETLEKMRERKKQGKSLWRVSSTLFAHIASDNYLEPLHPFPNDKKYPRVKAGAQVLEELNAIINN</sequence>
<organism evidence="5 6">
    <name type="scientific">Bonamia ostreae</name>
    <dbReference type="NCBI Taxonomy" id="126728"/>
    <lineage>
        <taxon>Eukaryota</taxon>
        <taxon>Sar</taxon>
        <taxon>Rhizaria</taxon>
        <taxon>Endomyxa</taxon>
        <taxon>Ascetosporea</taxon>
        <taxon>Haplosporida</taxon>
        <taxon>Bonamia</taxon>
    </lineage>
</organism>
<dbReference type="InterPro" id="IPR027443">
    <property type="entry name" value="IPNS-like_sf"/>
</dbReference>
<evidence type="ECO:0000313" key="5">
    <source>
        <dbReference type="EMBL" id="MES1922116.1"/>
    </source>
</evidence>
<accession>A0ABV2AR20</accession>
<dbReference type="Gene3D" id="2.60.120.330">
    <property type="entry name" value="B-lactam Antibiotic, Isopenicillin N Synthase, Chain"/>
    <property type="match status" value="1"/>
</dbReference>
<name>A0ABV2AR20_9EUKA</name>
<reference evidence="5 6" key="1">
    <citation type="journal article" date="2024" name="BMC Biol.">
        <title>Comparative genomics of Ascetosporea gives new insight into the evolutionary basis for animal parasitism in Rhizaria.</title>
        <authorList>
            <person name="Hiltunen Thoren M."/>
            <person name="Onut-Brannstrom I."/>
            <person name="Alfjorden A."/>
            <person name="Peckova H."/>
            <person name="Swords F."/>
            <person name="Hooper C."/>
            <person name="Holzer A.S."/>
            <person name="Bass D."/>
            <person name="Burki F."/>
        </authorList>
    </citation>
    <scope>NUCLEOTIDE SEQUENCE [LARGE SCALE GENOMIC DNA]</scope>
    <source>
        <strain evidence="5">20-A016</strain>
    </source>
</reference>
<dbReference type="EMBL" id="JBDODL010002240">
    <property type="protein sequence ID" value="MES1922116.1"/>
    <property type="molecule type" value="Genomic_DNA"/>
</dbReference>
<proteinExistence type="predicted"/>
<evidence type="ECO:0000256" key="3">
    <source>
        <dbReference type="ARBA" id="ARBA00023004"/>
    </source>
</evidence>
<dbReference type="Pfam" id="PF14226">
    <property type="entry name" value="DIOX_N"/>
    <property type="match status" value="1"/>
</dbReference>
<keyword evidence="1" id="KW-0479">Metal-binding</keyword>
<feature type="domain" description="Non-haem dioxygenase N-terminal" evidence="4">
    <location>
        <begin position="14"/>
        <end position="132"/>
    </location>
</feature>
<dbReference type="PANTHER" id="PTHR10209:SF874">
    <property type="entry name" value="2-OXOGLUTARATE (2OG) AND FE(II)-DEPENDENT OXYGENASE SUPERFAMILY PROTEIN"/>
    <property type="match status" value="1"/>
</dbReference>
<protein>
    <recommendedName>
        <fullName evidence="4">Non-haem dioxygenase N-terminal domain-containing protein</fullName>
    </recommendedName>
</protein>
<dbReference type="InterPro" id="IPR026992">
    <property type="entry name" value="DIOX_N"/>
</dbReference>
<gene>
    <name evidence="5" type="ORF">MHBO_003631</name>
</gene>